<dbReference type="AlphaFoldDB" id="A0A200QFC6"/>
<evidence type="ECO:0000256" key="6">
    <source>
        <dbReference type="PROSITE-ProRule" id="PRU10141"/>
    </source>
</evidence>
<dbReference type="GO" id="GO:0005634">
    <property type="term" value="C:nucleus"/>
    <property type="evidence" value="ECO:0007669"/>
    <property type="project" value="TreeGrafter"/>
</dbReference>
<evidence type="ECO:0000256" key="5">
    <source>
        <dbReference type="ARBA" id="ARBA00022840"/>
    </source>
</evidence>
<feature type="compositionally biased region" description="Low complexity" evidence="7">
    <location>
        <begin position="500"/>
        <end position="512"/>
    </location>
</feature>
<dbReference type="InterPro" id="IPR011009">
    <property type="entry name" value="Kinase-like_dom_sf"/>
</dbReference>
<protein>
    <submittedName>
        <fullName evidence="9">Protein kinase domain</fullName>
    </submittedName>
</protein>
<evidence type="ECO:0000313" key="9">
    <source>
        <dbReference type="EMBL" id="OVA09176.1"/>
    </source>
</evidence>
<dbReference type="SMART" id="SM00220">
    <property type="entry name" value="S_TKc"/>
    <property type="match status" value="1"/>
</dbReference>
<dbReference type="FunFam" id="1.10.510.10:FF:000620">
    <property type="entry name" value="Putative serine/threonine-protein kinase"/>
    <property type="match status" value="1"/>
</dbReference>
<dbReference type="Pfam" id="PF00069">
    <property type="entry name" value="Pkinase"/>
    <property type="match status" value="1"/>
</dbReference>
<keyword evidence="10" id="KW-1185">Reference proteome</keyword>
<dbReference type="GO" id="GO:0032968">
    <property type="term" value="P:positive regulation of transcription elongation by RNA polymerase II"/>
    <property type="evidence" value="ECO:0007669"/>
    <property type="project" value="TreeGrafter"/>
</dbReference>
<keyword evidence="4 9" id="KW-0418">Kinase</keyword>
<evidence type="ECO:0000256" key="7">
    <source>
        <dbReference type="SAM" id="MobiDB-lite"/>
    </source>
</evidence>
<evidence type="ECO:0000256" key="4">
    <source>
        <dbReference type="ARBA" id="ARBA00022777"/>
    </source>
</evidence>
<dbReference type="InterPro" id="IPR008271">
    <property type="entry name" value="Ser/Thr_kinase_AS"/>
</dbReference>
<dbReference type="PROSITE" id="PS50011">
    <property type="entry name" value="PROTEIN_KINASE_DOM"/>
    <property type="match status" value="1"/>
</dbReference>
<comment type="similarity">
    <text evidence="1">Belongs to the protein kinase superfamily. CMGC Ser/Thr protein kinase family. CDC2/CDKX subfamily.</text>
</comment>
<feature type="compositionally biased region" description="Basic and acidic residues" evidence="7">
    <location>
        <begin position="462"/>
        <end position="474"/>
    </location>
</feature>
<accession>A0A200QFC6</accession>
<dbReference type="OMA" id="NINHYNA"/>
<feature type="region of interest" description="Disordered" evidence="7">
    <location>
        <begin position="539"/>
        <end position="562"/>
    </location>
</feature>
<keyword evidence="5 6" id="KW-0067">ATP-binding</keyword>
<dbReference type="CDD" id="cd07840">
    <property type="entry name" value="STKc_CDK9_like"/>
    <property type="match status" value="1"/>
</dbReference>
<dbReference type="EMBL" id="MVGT01002165">
    <property type="protein sequence ID" value="OVA09176.1"/>
    <property type="molecule type" value="Genomic_DNA"/>
</dbReference>
<feature type="domain" description="Protein kinase" evidence="8">
    <location>
        <begin position="138"/>
        <end position="420"/>
    </location>
</feature>
<dbReference type="InterPro" id="IPR017441">
    <property type="entry name" value="Protein_kinase_ATP_BS"/>
</dbReference>
<reference evidence="9 10" key="1">
    <citation type="journal article" date="2017" name="Mol. Plant">
        <title>The Genome of Medicinal Plant Macleaya cordata Provides New Insights into Benzylisoquinoline Alkaloids Metabolism.</title>
        <authorList>
            <person name="Liu X."/>
            <person name="Liu Y."/>
            <person name="Huang P."/>
            <person name="Ma Y."/>
            <person name="Qing Z."/>
            <person name="Tang Q."/>
            <person name="Cao H."/>
            <person name="Cheng P."/>
            <person name="Zheng Y."/>
            <person name="Yuan Z."/>
            <person name="Zhou Y."/>
            <person name="Liu J."/>
            <person name="Tang Z."/>
            <person name="Zhuo Y."/>
            <person name="Zhang Y."/>
            <person name="Yu L."/>
            <person name="Huang J."/>
            <person name="Yang P."/>
            <person name="Peng Q."/>
            <person name="Zhang J."/>
            <person name="Jiang W."/>
            <person name="Zhang Z."/>
            <person name="Lin K."/>
            <person name="Ro D.K."/>
            <person name="Chen X."/>
            <person name="Xiong X."/>
            <person name="Shang Y."/>
            <person name="Huang S."/>
            <person name="Zeng J."/>
        </authorList>
    </citation>
    <scope>NUCLEOTIDE SEQUENCE [LARGE SCALE GENOMIC DNA]</scope>
    <source>
        <strain evidence="10">cv. BLH2017</strain>
        <tissue evidence="9">Root</tissue>
    </source>
</reference>
<feature type="binding site" evidence="6">
    <location>
        <position position="167"/>
    </location>
    <ligand>
        <name>ATP</name>
        <dbReference type="ChEBI" id="CHEBI:30616"/>
    </ligand>
</feature>
<name>A0A200QFC6_MACCD</name>
<dbReference type="InterPro" id="IPR000719">
    <property type="entry name" value="Prot_kinase_dom"/>
</dbReference>
<dbReference type="OrthoDB" id="1732493at2759"/>
<dbReference type="Proteomes" id="UP000195402">
    <property type="component" value="Unassembled WGS sequence"/>
</dbReference>
<dbReference type="PANTHER" id="PTHR24056:SF425">
    <property type="entry name" value="PROTEIN KINASE DOMAIN-CONTAINING PROTEIN"/>
    <property type="match status" value="1"/>
</dbReference>
<dbReference type="GO" id="GO:0000307">
    <property type="term" value="C:cyclin-dependent protein kinase holoenzyme complex"/>
    <property type="evidence" value="ECO:0007669"/>
    <property type="project" value="TreeGrafter"/>
</dbReference>
<evidence type="ECO:0000256" key="1">
    <source>
        <dbReference type="ARBA" id="ARBA00006485"/>
    </source>
</evidence>
<dbReference type="Gene3D" id="3.30.200.20">
    <property type="entry name" value="Phosphorylase Kinase, domain 1"/>
    <property type="match status" value="1"/>
</dbReference>
<organism evidence="9 10">
    <name type="scientific">Macleaya cordata</name>
    <name type="common">Five-seeded plume-poppy</name>
    <name type="synonym">Bocconia cordata</name>
    <dbReference type="NCBI Taxonomy" id="56857"/>
    <lineage>
        <taxon>Eukaryota</taxon>
        <taxon>Viridiplantae</taxon>
        <taxon>Streptophyta</taxon>
        <taxon>Embryophyta</taxon>
        <taxon>Tracheophyta</taxon>
        <taxon>Spermatophyta</taxon>
        <taxon>Magnoliopsida</taxon>
        <taxon>Ranunculales</taxon>
        <taxon>Papaveraceae</taxon>
        <taxon>Papaveroideae</taxon>
        <taxon>Macleaya</taxon>
    </lineage>
</organism>
<keyword evidence="2" id="KW-0808">Transferase</keyword>
<feature type="compositionally biased region" description="Basic and acidic residues" evidence="7">
    <location>
        <begin position="42"/>
        <end position="56"/>
    </location>
</feature>
<comment type="caution">
    <text evidence="9">The sequence shown here is derived from an EMBL/GenBank/DDBJ whole genome shotgun (WGS) entry which is preliminary data.</text>
</comment>
<feature type="region of interest" description="Disordered" evidence="7">
    <location>
        <begin position="443"/>
        <end position="519"/>
    </location>
</feature>
<gene>
    <name evidence="9" type="ORF">BVC80_27g7</name>
</gene>
<feature type="region of interest" description="Disordered" evidence="7">
    <location>
        <begin position="582"/>
        <end position="603"/>
    </location>
</feature>
<feature type="compositionally biased region" description="Basic and acidic residues" evidence="7">
    <location>
        <begin position="77"/>
        <end position="86"/>
    </location>
</feature>
<keyword evidence="3 6" id="KW-0547">Nucleotide-binding</keyword>
<dbReference type="STRING" id="56857.A0A200QFC6"/>
<sequence>MGNCVPSRPPTNSPPRQGGSGRLERMKLESGYVVSGRRAGRSSRDSSKFSSHEKSISKRNVAVLGGDGGRSGGDGRLISREDEKEGGVGNVPQRIKSQLKMRRDGGDDELVDGWPKWLTNNIQREALVGITPKSAESYEKLDKIGQGTYSNVYKARDRDTGKIVALKKVRFDTSEPESVRFMAREIMILQKLDHPNIVKLLGLATSRMQYSLYLVFDFMVTDLSRIITRPDERLTEPQVKCYMQQLLSGLQHCHGRGILHRDIKGSNLLIDKNGMLKIADFGLANHFNPDEKRPLTSRVVTLWYRAPELLLGTTDYGVGIDLWSAGCLMAEMFTGRPIMPGRTEVEQLHRIFKLCGSPSEDYWKKLKLPTSFRPPQPYKPSFYEAFSNFPTSSLGLLNRLLDLDPTYRGSASSALQSEFFTTSPLACGLSGLPVIYVKEDESTQITNRRKNRTLKGKQPSRKLRDVQSQKDLTSKRSSGSSKEDQERTSAELIYHSQEMTGSSTAGTSTSSSVNPRKDEEISPPLEFVFEPLQRKILPRTEGHPNATKNIKNKPPLPITKTSTMTNYINEGKDSKYRLTHEKRSVSTRDFRHFDEEQLGNITP</sequence>
<dbReference type="InterPro" id="IPR050108">
    <property type="entry name" value="CDK"/>
</dbReference>
<evidence type="ECO:0000256" key="3">
    <source>
        <dbReference type="ARBA" id="ARBA00022741"/>
    </source>
</evidence>
<dbReference type="Gene3D" id="1.10.510.10">
    <property type="entry name" value="Transferase(Phosphotransferase) domain 1"/>
    <property type="match status" value="1"/>
</dbReference>
<dbReference type="InParanoid" id="A0A200QFC6"/>
<evidence type="ECO:0000259" key="8">
    <source>
        <dbReference type="PROSITE" id="PS50011"/>
    </source>
</evidence>
<dbReference type="PANTHER" id="PTHR24056">
    <property type="entry name" value="CELL DIVISION PROTEIN KINASE"/>
    <property type="match status" value="1"/>
</dbReference>
<feature type="compositionally biased region" description="Gly residues" evidence="7">
    <location>
        <begin position="65"/>
        <end position="75"/>
    </location>
</feature>
<evidence type="ECO:0000313" key="10">
    <source>
        <dbReference type="Proteomes" id="UP000195402"/>
    </source>
</evidence>
<feature type="compositionally biased region" description="Basic and acidic residues" evidence="7">
    <location>
        <begin position="582"/>
        <end position="595"/>
    </location>
</feature>
<feature type="region of interest" description="Disordered" evidence="7">
    <location>
        <begin position="1"/>
        <end position="90"/>
    </location>
</feature>
<dbReference type="FunFam" id="3.30.200.20:FF:000021">
    <property type="entry name" value="probable serine/threonine-protein kinase At1g54610"/>
    <property type="match status" value="1"/>
</dbReference>
<evidence type="ECO:0000256" key="2">
    <source>
        <dbReference type="ARBA" id="ARBA00022679"/>
    </source>
</evidence>
<dbReference type="GO" id="GO:0005524">
    <property type="term" value="F:ATP binding"/>
    <property type="evidence" value="ECO:0007669"/>
    <property type="project" value="UniProtKB-UniRule"/>
</dbReference>
<dbReference type="GO" id="GO:0008353">
    <property type="term" value="F:RNA polymerase II CTD heptapeptide repeat kinase activity"/>
    <property type="evidence" value="ECO:0007669"/>
    <property type="project" value="TreeGrafter"/>
</dbReference>
<dbReference type="PROSITE" id="PS00107">
    <property type="entry name" value="PROTEIN_KINASE_ATP"/>
    <property type="match status" value="1"/>
</dbReference>
<feature type="compositionally biased region" description="Basic residues" evidence="7">
    <location>
        <begin position="447"/>
        <end position="461"/>
    </location>
</feature>
<dbReference type="PROSITE" id="PS00108">
    <property type="entry name" value="PROTEIN_KINASE_ST"/>
    <property type="match status" value="1"/>
</dbReference>
<proteinExistence type="inferred from homology"/>
<dbReference type="SUPFAM" id="SSF56112">
    <property type="entry name" value="Protein kinase-like (PK-like)"/>
    <property type="match status" value="1"/>
</dbReference>